<feature type="transmembrane region" description="Helical" evidence="8">
    <location>
        <begin position="340"/>
        <end position="360"/>
    </location>
</feature>
<feature type="transmembrane region" description="Helical" evidence="8">
    <location>
        <begin position="306"/>
        <end position="328"/>
    </location>
</feature>
<keyword evidence="4 8" id="KW-0812">Transmembrane</keyword>
<organism evidence="11 12">
    <name type="scientific">Halalkalicoccus tibetensis</name>
    <dbReference type="NCBI Taxonomy" id="175632"/>
    <lineage>
        <taxon>Archaea</taxon>
        <taxon>Methanobacteriati</taxon>
        <taxon>Methanobacteriota</taxon>
        <taxon>Stenosarchaea group</taxon>
        <taxon>Halobacteria</taxon>
        <taxon>Halobacteriales</taxon>
        <taxon>Halococcaceae</taxon>
        <taxon>Halalkalicoccus</taxon>
    </lineage>
</organism>
<keyword evidence="6" id="KW-0406">Ion transport</keyword>
<feature type="transmembrane region" description="Helical" evidence="8">
    <location>
        <begin position="224"/>
        <end position="242"/>
    </location>
</feature>
<dbReference type="GO" id="GO:0016020">
    <property type="term" value="C:membrane"/>
    <property type="evidence" value="ECO:0007669"/>
    <property type="project" value="UniProtKB-SubCell"/>
</dbReference>
<evidence type="ECO:0000256" key="1">
    <source>
        <dbReference type="ARBA" id="ARBA00004141"/>
    </source>
</evidence>
<evidence type="ECO:0000256" key="4">
    <source>
        <dbReference type="ARBA" id="ARBA00022692"/>
    </source>
</evidence>
<evidence type="ECO:0000259" key="9">
    <source>
        <dbReference type="Pfam" id="PF00582"/>
    </source>
</evidence>
<dbReference type="EMBL" id="JBHSXQ010000001">
    <property type="protein sequence ID" value="MFC6903816.1"/>
    <property type="molecule type" value="Genomic_DNA"/>
</dbReference>
<dbReference type="Gene3D" id="3.40.50.620">
    <property type="entry name" value="HUPs"/>
    <property type="match status" value="1"/>
</dbReference>
<reference evidence="11 12" key="1">
    <citation type="journal article" date="2019" name="Int. J. Syst. Evol. Microbiol.">
        <title>The Global Catalogue of Microorganisms (GCM) 10K type strain sequencing project: providing services to taxonomists for standard genome sequencing and annotation.</title>
        <authorList>
            <consortium name="The Broad Institute Genomics Platform"/>
            <consortium name="The Broad Institute Genome Sequencing Center for Infectious Disease"/>
            <person name="Wu L."/>
            <person name="Ma J."/>
        </authorList>
    </citation>
    <scope>NUCLEOTIDE SEQUENCE [LARGE SCALE GENOMIC DNA]</scope>
    <source>
        <strain evidence="11 12">CGMCC 1.3240</strain>
    </source>
</reference>
<proteinExistence type="predicted"/>
<dbReference type="CDD" id="cd00293">
    <property type="entry name" value="USP-like"/>
    <property type="match status" value="1"/>
</dbReference>
<feature type="domain" description="UspA" evidence="9">
    <location>
        <begin position="420"/>
        <end position="542"/>
    </location>
</feature>
<accession>A0ABD5UYN7</accession>
<evidence type="ECO:0000259" key="10">
    <source>
        <dbReference type="Pfam" id="PF00999"/>
    </source>
</evidence>
<feature type="transmembrane region" description="Helical" evidence="8">
    <location>
        <begin position="372"/>
        <end position="390"/>
    </location>
</feature>
<sequence>MDAVSRPAVAELPVSDPVLIFALAMIAFLVAPLLFGRYRLPGIVGIILVGAAIGPNALGVLERDATIVLLGEVGLIYLMFVAGLEIDLDGFFEGVDRSVVFGLLSFLVPQAVGTVAGVAVLGLSIPAALLFASIFASHTLLAYPVVNRLGIATDEAMTATIGGTILTDTLALLVLAIVVASAEGALDAAFWAQLGVGLTLFFVGVWVLVPRIGAWFFRTVNEESYFEFLFVMSTLFVCAYLAELAGVEPIVGAFLAGLVLNRLIPAHGTLMNRIEFVGNALFIPFFLLSVGMLVDARAIAEGPRTLLIAGVLIVSVLATKFAAAWIAGRLYGYSADQVRGMFALSLGQAAAALAIVLIGFQVGIDGFDQEMVNAVVLMILAVSVISPAVMERAGKRIALAGERSDYDPADRAQRLLIPFADDSDNAEGLVDLALAIREPRASDPLRAVTVVEPGEGADARVARAEATLDRTAEYASGAEVPLKSGTRLNYNVASGIVNAAVENRASTVVIGWDGARSREQRVFGEVIDQVLRRTTQQVLVSRVREPLGTARELVVLFPPGIAHNAGFGEAVHTVKTLADRSGTRVRGVVVGDDPRRYERLFEGVEPEIAAGFEGVEDWKALLEVLRDDVSSRDLVVCLSARRGTVGWHPQLQTLPKSISTLVDGDFVVVYPASAERADDRRFLRLR</sequence>
<dbReference type="InterPro" id="IPR006016">
    <property type="entry name" value="UspA"/>
</dbReference>
<protein>
    <submittedName>
        <fullName evidence="11">Cation:proton antiporter</fullName>
    </submittedName>
</protein>
<dbReference type="InterPro" id="IPR006153">
    <property type="entry name" value="Cation/H_exchanger_TM"/>
</dbReference>
<evidence type="ECO:0000256" key="8">
    <source>
        <dbReference type="SAM" id="Phobius"/>
    </source>
</evidence>
<dbReference type="Gene3D" id="1.20.1530.20">
    <property type="match status" value="1"/>
</dbReference>
<dbReference type="PANTHER" id="PTHR43562:SF4">
    <property type="entry name" value="NA(+)_H(+) ANTIPORTER NHAS5"/>
    <property type="match status" value="1"/>
</dbReference>
<keyword evidence="12" id="KW-1185">Reference proteome</keyword>
<keyword evidence="5 8" id="KW-1133">Transmembrane helix</keyword>
<comment type="subcellular location">
    <subcellularLocation>
        <location evidence="1">Membrane</location>
        <topology evidence="1">Multi-pass membrane protein</topology>
    </subcellularLocation>
</comment>
<comment type="caution">
    <text evidence="11">The sequence shown here is derived from an EMBL/GenBank/DDBJ whole genome shotgun (WGS) entry which is preliminary data.</text>
</comment>
<dbReference type="Pfam" id="PF00582">
    <property type="entry name" value="Usp"/>
    <property type="match status" value="1"/>
</dbReference>
<dbReference type="Pfam" id="PF00999">
    <property type="entry name" value="Na_H_Exchanger"/>
    <property type="match status" value="1"/>
</dbReference>
<evidence type="ECO:0000313" key="11">
    <source>
        <dbReference type="EMBL" id="MFC6903816.1"/>
    </source>
</evidence>
<feature type="transmembrane region" description="Helical" evidence="8">
    <location>
        <begin position="67"/>
        <end position="86"/>
    </location>
</feature>
<feature type="transmembrane region" description="Helical" evidence="8">
    <location>
        <begin position="42"/>
        <end position="61"/>
    </location>
</feature>
<evidence type="ECO:0000256" key="3">
    <source>
        <dbReference type="ARBA" id="ARBA00022449"/>
    </source>
</evidence>
<dbReference type="Proteomes" id="UP001596312">
    <property type="component" value="Unassembled WGS sequence"/>
</dbReference>
<evidence type="ECO:0000256" key="5">
    <source>
        <dbReference type="ARBA" id="ARBA00022989"/>
    </source>
</evidence>
<dbReference type="SUPFAM" id="SSF52402">
    <property type="entry name" value="Adenine nucleotide alpha hydrolases-like"/>
    <property type="match status" value="1"/>
</dbReference>
<evidence type="ECO:0000256" key="6">
    <source>
        <dbReference type="ARBA" id="ARBA00023065"/>
    </source>
</evidence>
<feature type="domain" description="Cation/H+ exchanger transmembrane" evidence="10">
    <location>
        <begin position="27"/>
        <end position="389"/>
    </location>
</feature>
<feature type="transmembrane region" description="Helical" evidence="8">
    <location>
        <begin position="18"/>
        <end position="35"/>
    </location>
</feature>
<dbReference type="InterPro" id="IPR014729">
    <property type="entry name" value="Rossmann-like_a/b/a_fold"/>
</dbReference>
<keyword evidence="2" id="KW-0813">Transport</keyword>
<keyword evidence="7 8" id="KW-0472">Membrane</keyword>
<evidence type="ECO:0000313" key="12">
    <source>
        <dbReference type="Proteomes" id="UP001596312"/>
    </source>
</evidence>
<gene>
    <name evidence="11" type="ORF">ACFQGH_01245</name>
</gene>
<feature type="transmembrane region" description="Helical" evidence="8">
    <location>
        <begin position="188"/>
        <end position="212"/>
    </location>
</feature>
<dbReference type="RefSeq" id="WP_340602303.1">
    <property type="nucleotide sequence ID" value="NZ_JBBMXV010000001.1"/>
</dbReference>
<name>A0ABD5UYN7_9EURY</name>
<dbReference type="GO" id="GO:0006811">
    <property type="term" value="P:monoatomic ion transport"/>
    <property type="evidence" value="ECO:0007669"/>
    <property type="project" value="UniProtKB-KW"/>
</dbReference>
<dbReference type="InterPro" id="IPR038770">
    <property type="entry name" value="Na+/solute_symporter_sf"/>
</dbReference>
<dbReference type="GO" id="GO:0015297">
    <property type="term" value="F:antiporter activity"/>
    <property type="evidence" value="ECO:0007669"/>
    <property type="project" value="UniProtKB-KW"/>
</dbReference>
<keyword evidence="3" id="KW-0050">Antiport</keyword>
<evidence type="ECO:0000256" key="7">
    <source>
        <dbReference type="ARBA" id="ARBA00023136"/>
    </source>
</evidence>
<evidence type="ECO:0000256" key="2">
    <source>
        <dbReference type="ARBA" id="ARBA00022448"/>
    </source>
</evidence>
<feature type="transmembrane region" description="Helical" evidence="8">
    <location>
        <begin position="158"/>
        <end position="182"/>
    </location>
</feature>
<dbReference type="PANTHER" id="PTHR43562">
    <property type="entry name" value="NAPA-TYPE SODIUM/HYDROGEN ANTIPORTER"/>
    <property type="match status" value="1"/>
</dbReference>
<dbReference type="AlphaFoldDB" id="A0ABD5UYN7"/>
<feature type="transmembrane region" description="Helical" evidence="8">
    <location>
        <begin position="276"/>
        <end position="294"/>
    </location>
</feature>